<gene>
    <name evidence="1" type="ORF">GNZ18_17245</name>
</gene>
<organism evidence="1 2">
    <name type="scientific">Actinomadura litoris</name>
    <dbReference type="NCBI Taxonomy" id="2678616"/>
    <lineage>
        <taxon>Bacteria</taxon>
        <taxon>Bacillati</taxon>
        <taxon>Actinomycetota</taxon>
        <taxon>Actinomycetes</taxon>
        <taxon>Streptosporangiales</taxon>
        <taxon>Thermomonosporaceae</taxon>
        <taxon>Actinomadura</taxon>
    </lineage>
</organism>
<accession>A0A7K1L243</accession>
<sequence length="587" mass="63024">MRLRVAWADKAHFLLDRRSPAGRPDGAVSLEVFGDLPADAPWHTPGSGLPSLAVDPGDTAVAFDVPADTPLRLEFTVDTVVDGKQCRSLEVVQLLRVSPDGAVTFVEHALTRFHVDLRPSGGPGTVPGRRPFVHAGGTSLFTGRHPLLTTDGRGQPRVRADFLDVTALWWDLHFQDTTVPPGQGVSTWDFCPWYLDPACAGRPDGLRVLASTWGAPLVWFAVIPPSAGKELPPRTRLGGAVLFRPVASAYAYSSTDKSGLGDRTHAKLGMEQLAHYLLRGRNRQQAASIVHYSPRSPELYDFASAFHKPEEPFPRPSDRLPSLPIGVEDNLARSAARLLPEAGEQRVLFLPWPTARGLDPAYAAALAPGLSARVERALHLLAARGAVGGRNQAMAGRDGIAPMSLGGASPAFALDPLLWIAGYSLGGAAASKAVAANPADVARMISLDDGRLAEHEQGLVNAARQAARAGRRMRAMIVHSPYTGGPPQATMTALRGAGAEVTMLPRGDYTAFWAAPPFTAPSWRQYVLAEWDKQPDVVRKDVREQAGKEANRYAAWQHEVAAYGGDVFAVEPQNPGSRAFLEECLGP</sequence>
<dbReference type="EMBL" id="WOFH01000005">
    <property type="protein sequence ID" value="MUN38335.1"/>
    <property type="molecule type" value="Genomic_DNA"/>
</dbReference>
<reference evidence="1 2" key="1">
    <citation type="submission" date="2019-11" db="EMBL/GenBank/DDBJ databases">
        <authorList>
            <person name="Cao P."/>
        </authorList>
    </citation>
    <scope>NUCLEOTIDE SEQUENCE [LARGE SCALE GENOMIC DNA]</scope>
    <source>
        <strain evidence="1 2">NEAU-AAG5</strain>
    </source>
</reference>
<protein>
    <submittedName>
        <fullName evidence="1">Uncharacterized protein</fullName>
    </submittedName>
</protein>
<comment type="caution">
    <text evidence="1">The sequence shown here is derived from an EMBL/GenBank/DDBJ whole genome shotgun (WGS) entry which is preliminary data.</text>
</comment>
<evidence type="ECO:0000313" key="1">
    <source>
        <dbReference type="EMBL" id="MUN38335.1"/>
    </source>
</evidence>
<dbReference type="RefSeq" id="WP_156217446.1">
    <property type="nucleotide sequence ID" value="NZ_WOFH01000005.1"/>
</dbReference>
<evidence type="ECO:0000313" key="2">
    <source>
        <dbReference type="Proteomes" id="UP000432015"/>
    </source>
</evidence>
<dbReference type="Proteomes" id="UP000432015">
    <property type="component" value="Unassembled WGS sequence"/>
</dbReference>
<dbReference type="AlphaFoldDB" id="A0A7K1L243"/>
<name>A0A7K1L243_9ACTN</name>
<proteinExistence type="predicted"/>
<keyword evidence="2" id="KW-1185">Reference proteome</keyword>